<dbReference type="Gramene" id="OB02G10750.1">
    <property type="protein sequence ID" value="OB02G10750.1"/>
    <property type="gene ID" value="OB02G10750"/>
</dbReference>
<evidence type="ECO:0008006" key="3">
    <source>
        <dbReference type="Google" id="ProtNLM"/>
    </source>
</evidence>
<dbReference type="Proteomes" id="UP000006038">
    <property type="component" value="Unassembled WGS sequence"/>
</dbReference>
<dbReference type="EnsemblPlants" id="OB02G10750.1">
    <property type="protein sequence ID" value="OB02G10750.1"/>
    <property type="gene ID" value="OB02G10750"/>
</dbReference>
<evidence type="ECO:0000313" key="1">
    <source>
        <dbReference type="EnsemblPlants" id="OB02G10750.1"/>
    </source>
</evidence>
<keyword evidence="2" id="KW-1185">Reference proteome</keyword>
<dbReference type="HOGENOM" id="CLU_000680_31_1_1"/>
<reference evidence="1" key="1">
    <citation type="submission" date="2013-04" db="UniProtKB">
        <authorList>
            <consortium name="EnsemblPlants"/>
        </authorList>
    </citation>
    <scope>IDENTIFICATION</scope>
</reference>
<evidence type="ECO:0000313" key="2">
    <source>
        <dbReference type="Proteomes" id="UP000006038"/>
    </source>
</evidence>
<sequence>MQCSFSNRVWALLRGWMNLPFQLPRDFTGSLSEWWATTRKFCRKRYRANFDSAIALACWLLWIWKERNARIFNNVSRSPPPQWFGVYMEEIFVWKAAEFVREPTGIG</sequence>
<name>J3L8V8_ORYBR</name>
<dbReference type="AlphaFoldDB" id="J3L8V8"/>
<protein>
    <recommendedName>
        <fullName evidence="3">Reverse transcriptase zinc-binding domain-containing protein</fullName>
    </recommendedName>
</protein>
<accession>J3L8V8</accession>
<organism evidence="1">
    <name type="scientific">Oryza brachyantha</name>
    <name type="common">malo sina</name>
    <dbReference type="NCBI Taxonomy" id="4533"/>
    <lineage>
        <taxon>Eukaryota</taxon>
        <taxon>Viridiplantae</taxon>
        <taxon>Streptophyta</taxon>
        <taxon>Embryophyta</taxon>
        <taxon>Tracheophyta</taxon>
        <taxon>Spermatophyta</taxon>
        <taxon>Magnoliopsida</taxon>
        <taxon>Liliopsida</taxon>
        <taxon>Poales</taxon>
        <taxon>Poaceae</taxon>
        <taxon>BOP clade</taxon>
        <taxon>Oryzoideae</taxon>
        <taxon>Oryzeae</taxon>
        <taxon>Oryzinae</taxon>
        <taxon>Oryza</taxon>
    </lineage>
</organism>
<proteinExistence type="predicted"/>